<dbReference type="PANTHER" id="PTHR30629:SF2">
    <property type="entry name" value="PROPHAGE INTEGRASE INTS-RELATED"/>
    <property type="match status" value="1"/>
</dbReference>
<evidence type="ECO:0000256" key="1">
    <source>
        <dbReference type="ARBA" id="ARBA00008857"/>
    </source>
</evidence>
<dbReference type="InterPro" id="IPR013762">
    <property type="entry name" value="Integrase-like_cat_sf"/>
</dbReference>
<name>A0A3E0VQY2_9MICO</name>
<dbReference type="InterPro" id="IPR002104">
    <property type="entry name" value="Integrase_catalytic"/>
</dbReference>
<evidence type="ECO:0000256" key="3">
    <source>
        <dbReference type="ARBA" id="ARBA00023125"/>
    </source>
</evidence>
<keyword evidence="2" id="KW-0229">DNA integration</keyword>
<dbReference type="Pfam" id="PF22022">
    <property type="entry name" value="Phage_int_M"/>
    <property type="match status" value="1"/>
</dbReference>
<dbReference type="Proteomes" id="UP000256541">
    <property type="component" value="Unassembled WGS sequence"/>
</dbReference>
<organism evidence="6 7">
    <name type="scientific">Subtercola boreus</name>
    <dbReference type="NCBI Taxonomy" id="120213"/>
    <lineage>
        <taxon>Bacteria</taxon>
        <taxon>Bacillati</taxon>
        <taxon>Actinomycetota</taxon>
        <taxon>Actinomycetes</taxon>
        <taxon>Micrococcales</taxon>
        <taxon>Microbacteriaceae</taxon>
        <taxon>Subtercola</taxon>
    </lineage>
</organism>
<dbReference type="InterPro" id="IPR011010">
    <property type="entry name" value="DNA_brk_join_enz"/>
</dbReference>
<evidence type="ECO:0000313" key="6">
    <source>
        <dbReference type="EMBL" id="RFA12111.1"/>
    </source>
</evidence>
<dbReference type="InterPro" id="IPR053876">
    <property type="entry name" value="Phage_int_M"/>
</dbReference>
<comment type="similarity">
    <text evidence="1">Belongs to the 'phage' integrase family.</text>
</comment>
<dbReference type="InterPro" id="IPR050808">
    <property type="entry name" value="Phage_Integrase"/>
</dbReference>
<evidence type="ECO:0000313" key="7">
    <source>
        <dbReference type="Proteomes" id="UP000256541"/>
    </source>
</evidence>
<dbReference type="GO" id="GO:0015074">
    <property type="term" value="P:DNA integration"/>
    <property type="evidence" value="ECO:0007669"/>
    <property type="project" value="UniProtKB-KW"/>
</dbReference>
<accession>A0A3E0VQY2</accession>
<dbReference type="InterPro" id="IPR010998">
    <property type="entry name" value="Integrase_recombinase_N"/>
</dbReference>
<dbReference type="CDD" id="cd01189">
    <property type="entry name" value="INT_ICEBs1_C_like"/>
    <property type="match status" value="1"/>
</dbReference>
<dbReference type="GO" id="GO:0003677">
    <property type="term" value="F:DNA binding"/>
    <property type="evidence" value="ECO:0007669"/>
    <property type="project" value="UniProtKB-KW"/>
</dbReference>
<reference evidence="6 7" key="1">
    <citation type="submission" date="2017-04" db="EMBL/GenBank/DDBJ databases">
        <title>Comparative genome analysis of Subtercola boreus.</title>
        <authorList>
            <person name="Cho Y.-J."/>
            <person name="Cho A."/>
            <person name="Kim O.-S."/>
            <person name="Lee J.-I."/>
        </authorList>
    </citation>
    <scope>NUCLEOTIDE SEQUENCE [LARGE SCALE GENOMIC DNA]</scope>
    <source>
        <strain evidence="6 7">P27479</strain>
    </source>
</reference>
<dbReference type="Gene3D" id="1.10.150.130">
    <property type="match status" value="1"/>
</dbReference>
<dbReference type="Pfam" id="PF00589">
    <property type="entry name" value="Phage_integrase"/>
    <property type="match status" value="1"/>
</dbReference>
<dbReference type="PROSITE" id="PS51898">
    <property type="entry name" value="TYR_RECOMBINASE"/>
    <property type="match status" value="1"/>
</dbReference>
<comment type="caution">
    <text evidence="6">The sequence shown here is derived from an EMBL/GenBank/DDBJ whole genome shotgun (WGS) entry which is preliminary data.</text>
</comment>
<proteinExistence type="inferred from homology"/>
<evidence type="ECO:0000259" key="5">
    <source>
        <dbReference type="PROSITE" id="PS51898"/>
    </source>
</evidence>
<dbReference type="GO" id="GO:0006310">
    <property type="term" value="P:DNA recombination"/>
    <property type="evidence" value="ECO:0007669"/>
    <property type="project" value="UniProtKB-KW"/>
</dbReference>
<dbReference type="Gene3D" id="1.10.443.10">
    <property type="entry name" value="Intergrase catalytic core"/>
    <property type="match status" value="1"/>
</dbReference>
<keyword evidence="3" id="KW-0238">DNA-binding</keyword>
<dbReference type="EMBL" id="NBXB01000045">
    <property type="protein sequence ID" value="RFA12111.1"/>
    <property type="molecule type" value="Genomic_DNA"/>
</dbReference>
<dbReference type="OrthoDB" id="4326943at2"/>
<keyword evidence="4" id="KW-0233">DNA recombination</keyword>
<protein>
    <recommendedName>
        <fullName evidence="5">Tyr recombinase domain-containing protein</fullName>
    </recommendedName>
</protein>
<gene>
    <name evidence="6" type="ORF">B7R22_16910</name>
</gene>
<feature type="domain" description="Tyr recombinase" evidence="5">
    <location>
        <begin position="175"/>
        <end position="374"/>
    </location>
</feature>
<dbReference type="AlphaFoldDB" id="A0A3E0VQY2"/>
<evidence type="ECO:0000256" key="2">
    <source>
        <dbReference type="ARBA" id="ARBA00022908"/>
    </source>
</evidence>
<dbReference type="PANTHER" id="PTHR30629">
    <property type="entry name" value="PROPHAGE INTEGRASE"/>
    <property type="match status" value="1"/>
</dbReference>
<evidence type="ECO:0000256" key="4">
    <source>
        <dbReference type="ARBA" id="ARBA00023172"/>
    </source>
</evidence>
<dbReference type="SUPFAM" id="SSF56349">
    <property type="entry name" value="DNA breaking-rejoining enzymes"/>
    <property type="match status" value="1"/>
</dbReference>
<sequence length="382" mass="41873">MARPPLPLETWGKIRRVRLNGVPTAIAYYRDSDGVTRKAQRSAKTEALAEQKLRVALRDRLTPSAEYLTRESTLSELARQWMQQVVDAGKAPATVARYQSTISKHVNQSVGSLRIREATVPRLDRLVTRVATTSGPAQARMLAVVLAGMLQLAVRHGAAESNAAAELRPPAVERSEVRAPSIDDIRTLRTALQAYDRIPGIRGDSVHDLADLADVLVATGCRIGEALALRWDDVSIDDGRVTISATVTRIPGRGLERQEHPKTESSNRTLALPSFARDVLVRRRVAAYSEWVFPSANGTLRWPENVRTQWASALKGSTVAWITTKSCRKAVATLLKATDGLDAAKEQLGHSDVGVTSRHYVEQVLERPNRAAVLDAFAQSSE</sequence>